<organism evidence="10 11">
    <name type="scientific">Kwoniella dendrophila CBS 6074</name>
    <dbReference type="NCBI Taxonomy" id="1295534"/>
    <lineage>
        <taxon>Eukaryota</taxon>
        <taxon>Fungi</taxon>
        <taxon>Dikarya</taxon>
        <taxon>Basidiomycota</taxon>
        <taxon>Agaricomycotina</taxon>
        <taxon>Tremellomycetes</taxon>
        <taxon>Tremellales</taxon>
        <taxon>Cryptococcaceae</taxon>
        <taxon>Kwoniella</taxon>
    </lineage>
</organism>
<name>A0AAX4JXP2_9TREE</name>
<dbReference type="GO" id="GO:0006465">
    <property type="term" value="P:signal peptide processing"/>
    <property type="evidence" value="ECO:0007669"/>
    <property type="project" value="InterPro"/>
</dbReference>
<keyword evidence="6 9" id="KW-1133">Transmembrane helix</keyword>
<keyword evidence="7 9" id="KW-0472">Membrane</keyword>
<protein>
    <recommendedName>
        <fullName evidence="3">Signal peptidase complex subunit 1</fullName>
    </recommendedName>
</protein>
<evidence type="ECO:0000256" key="3">
    <source>
        <dbReference type="ARBA" id="ARBA00017059"/>
    </source>
</evidence>
<evidence type="ECO:0000256" key="1">
    <source>
        <dbReference type="ARBA" id="ARBA00004477"/>
    </source>
</evidence>
<dbReference type="PANTHER" id="PTHR13202:SF0">
    <property type="entry name" value="SIGNAL PEPTIDASE COMPLEX SUBUNIT 1"/>
    <property type="match status" value="1"/>
</dbReference>
<dbReference type="Pfam" id="PF06645">
    <property type="entry name" value="SPC12"/>
    <property type="match status" value="1"/>
</dbReference>
<dbReference type="GO" id="GO:0005787">
    <property type="term" value="C:signal peptidase complex"/>
    <property type="evidence" value="ECO:0007669"/>
    <property type="project" value="InterPro"/>
</dbReference>
<sequence length="90" mass="10053">MNNLPVSAREVLEGRIDPRSQHIVEQTAQTFLIALTVVSFGLSYTTSSVLYGLEVFLGGLIVILLISVPPWPFLNKHPVKFLPVRKLHQT</sequence>
<keyword evidence="4 9" id="KW-0812">Transmembrane</keyword>
<dbReference type="InterPro" id="IPR009542">
    <property type="entry name" value="Spc1/SPCS1"/>
</dbReference>
<feature type="transmembrane region" description="Helical" evidence="9">
    <location>
        <begin position="49"/>
        <end position="68"/>
    </location>
</feature>
<evidence type="ECO:0000256" key="8">
    <source>
        <dbReference type="ARBA" id="ARBA00045204"/>
    </source>
</evidence>
<dbReference type="Proteomes" id="UP001355207">
    <property type="component" value="Chromosome 6"/>
</dbReference>
<dbReference type="GeneID" id="91095591"/>
<evidence type="ECO:0000313" key="11">
    <source>
        <dbReference type="Proteomes" id="UP001355207"/>
    </source>
</evidence>
<reference evidence="10 11" key="1">
    <citation type="submission" date="2024-01" db="EMBL/GenBank/DDBJ databases">
        <title>Comparative genomics of Cryptococcus and Kwoniella reveals pathogenesis evolution and contrasting modes of karyotype evolution via chromosome fusion or intercentromeric recombination.</title>
        <authorList>
            <person name="Coelho M.A."/>
            <person name="David-Palma M."/>
            <person name="Shea T."/>
            <person name="Bowers K."/>
            <person name="McGinley-Smith S."/>
            <person name="Mohammad A.W."/>
            <person name="Gnirke A."/>
            <person name="Yurkov A.M."/>
            <person name="Nowrousian M."/>
            <person name="Sun S."/>
            <person name="Cuomo C.A."/>
            <person name="Heitman J."/>
        </authorList>
    </citation>
    <scope>NUCLEOTIDE SEQUENCE [LARGE SCALE GENOMIC DNA]</scope>
    <source>
        <strain evidence="10 11">CBS 6074</strain>
    </source>
</reference>
<evidence type="ECO:0000313" key="10">
    <source>
        <dbReference type="EMBL" id="WWC89991.1"/>
    </source>
</evidence>
<evidence type="ECO:0000256" key="6">
    <source>
        <dbReference type="ARBA" id="ARBA00022989"/>
    </source>
</evidence>
<dbReference type="GO" id="GO:0045047">
    <property type="term" value="P:protein targeting to ER"/>
    <property type="evidence" value="ECO:0007669"/>
    <property type="project" value="TreeGrafter"/>
</dbReference>
<evidence type="ECO:0000256" key="7">
    <source>
        <dbReference type="ARBA" id="ARBA00023136"/>
    </source>
</evidence>
<dbReference type="PANTHER" id="PTHR13202">
    <property type="entry name" value="MICROSOMAL SIGNAL PEPTIDASE 12 KDA SUBUNIT"/>
    <property type="match status" value="1"/>
</dbReference>
<accession>A0AAX4JXP2</accession>
<evidence type="ECO:0000256" key="5">
    <source>
        <dbReference type="ARBA" id="ARBA00022824"/>
    </source>
</evidence>
<comment type="function">
    <text evidence="8">Component of the signal peptidase complex (SPC) which catalyzes the cleavage of N-terminal signal sequences from nascent proteins as they are translocated into the lumen of the endoplasmic reticulum. Dispensable for SPC enzymatic activity.</text>
</comment>
<gene>
    <name evidence="10" type="ORF">L201_004921</name>
</gene>
<proteinExistence type="inferred from homology"/>
<evidence type="ECO:0000256" key="4">
    <source>
        <dbReference type="ARBA" id="ARBA00022692"/>
    </source>
</evidence>
<evidence type="ECO:0000256" key="9">
    <source>
        <dbReference type="SAM" id="Phobius"/>
    </source>
</evidence>
<evidence type="ECO:0000256" key="2">
    <source>
        <dbReference type="ARBA" id="ARBA00005245"/>
    </source>
</evidence>
<keyword evidence="5" id="KW-0256">Endoplasmic reticulum</keyword>
<comment type="similarity">
    <text evidence="2">Belongs to the SPCS1 family.</text>
</comment>
<comment type="subcellular location">
    <subcellularLocation>
        <location evidence="1">Endoplasmic reticulum membrane</location>
        <topology evidence="1">Multi-pass membrane protein</topology>
    </subcellularLocation>
</comment>
<keyword evidence="11" id="KW-1185">Reference proteome</keyword>
<dbReference type="AlphaFoldDB" id="A0AAX4JXP2"/>
<dbReference type="EMBL" id="CP144103">
    <property type="protein sequence ID" value="WWC89991.1"/>
    <property type="molecule type" value="Genomic_DNA"/>
</dbReference>
<dbReference type="RefSeq" id="XP_066076754.1">
    <property type="nucleotide sequence ID" value="XM_066220657.1"/>
</dbReference>